<evidence type="ECO:0000259" key="12">
    <source>
        <dbReference type="PROSITE" id="PS50990"/>
    </source>
</evidence>
<dbReference type="Gene3D" id="1.20.1560.10">
    <property type="entry name" value="ABC transporter type 1, transmembrane domain"/>
    <property type="match status" value="1"/>
</dbReference>
<dbReference type="PANTHER" id="PTHR24221">
    <property type="entry name" value="ATP-BINDING CASSETTE SUB-FAMILY B"/>
    <property type="match status" value="1"/>
</dbReference>
<dbReference type="SUPFAM" id="SSF90123">
    <property type="entry name" value="ABC transporter transmembrane region"/>
    <property type="match status" value="1"/>
</dbReference>
<evidence type="ECO:0000256" key="7">
    <source>
        <dbReference type="ARBA" id="ARBA00023136"/>
    </source>
</evidence>
<keyword evidence="7 9" id="KW-0472">Membrane</keyword>
<dbReference type="Proteomes" id="UP000182257">
    <property type="component" value="Unassembled WGS sequence"/>
</dbReference>
<dbReference type="InterPro" id="IPR036640">
    <property type="entry name" value="ABC1_TM_sf"/>
</dbReference>
<dbReference type="InterPro" id="IPR005074">
    <property type="entry name" value="Peptidase_C39"/>
</dbReference>
<dbReference type="GO" id="GO:0140359">
    <property type="term" value="F:ABC-type transporter activity"/>
    <property type="evidence" value="ECO:0007669"/>
    <property type="project" value="InterPro"/>
</dbReference>
<dbReference type="PROSITE" id="PS50929">
    <property type="entry name" value="ABC_TM1F"/>
    <property type="match status" value="1"/>
</dbReference>
<dbReference type="Pfam" id="PF00005">
    <property type="entry name" value="ABC_tran"/>
    <property type="match status" value="1"/>
</dbReference>
<keyword evidence="5" id="KW-0653">Protein transport</keyword>
<dbReference type="InterPro" id="IPR003439">
    <property type="entry name" value="ABC_transporter-like_ATP-bd"/>
</dbReference>
<comment type="subcellular location">
    <subcellularLocation>
        <location evidence="1">Cell membrane</location>
        <topology evidence="1">Multi-pass membrane protein</topology>
    </subcellularLocation>
</comment>
<evidence type="ECO:0000256" key="9">
    <source>
        <dbReference type="SAM" id="Phobius"/>
    </source>
</evidence>
<feature type="transmembrane region" description="Helical" evidence="9">
    <location>
        <begin position="428"/>
        <end position="449"/>
    </location>
</feature>
<dbReference type="GO" id="GO:0015031">
    <property type="term" value="P:protein transport"/>
    <property type="evidence" value="ECO:0007669"/>
    <property type="project" value="UniProtKB-KW"/>
</dbReference>
<proteinExistence type="predicted"/>
<dbReference type="Pfam" id="PF03412">
    <property type="entry name" value="Peptidase_C39"/>
    <property type="match status" value="1"/>
</dbReference>
<dbReference type="Gene3D" id="3.40.50.300">
    <property type="entry name" value="P-loop containing nucleotide triphosphate hydrolases"/>
    <property type="match status" value="1"/>
</dbReference>
<dbReference type="GO" id="GO:0005886">
    <property type="term" value="C:plasma membrane"/>
    <property type="evidence" value="ECO:0007669"/>
    <property type="project" value="UniProtKB-SubCell"/>
</dbReference>
<dbReference type="PROSITE" id="PS50990">
    <property type="entry name" value="PEPTIDASE_C39"/>
    <property type="match status" value="1"/>
</dbReference>
<keyword evidence="6 9" id="KW-1133">Transmembrane helix</keyword>
<evidence type="ECO:0000256" key="2">
    <source>
        <dbReference type="ARBA" id="ARBA00022692"/>
    </source>
</evidence>
<dbReference type="Gene3D" id="3.90.70.10">
    <property type="entry name" value="Cysteine proteinases"/>
    <property type="match status" value="1"/>
</dbReference>
<dbReference type="PANTHER" id="PTHR24221:SF654">
    <property type="entry name" value="ATP-BINDING CASSETTE SUB-FAMILY B MEMBER 6"/>
    <property type="match status" value="1"/>
</dbReference>
<evidence type="ECO:0000256" key="4">
    <source>
        <dbReference type="ARBA" id="ARBA00022840"/>
    </source>
</evidence>
<dbReference type="InterPro" id="IPR011527">
    <property type="entry name" value="ABC1_TM_dom"/>
</dbReference>
<dbReference type="SUPFAM" id="SSF52540">
    <property type="entry name" value="P-loop containing nucleoside triphosphate hydrolases"/>
    <property type="match status" value="1"/>
</dbReference>
<evidence type="ECO:0000256" key="8">
    <source>
        <dbReference type="ARBA" id="ARBA00043264"/>
    </source>
</evidence>
<feature type="transmembrane region" description="Helical" evidence="9">
    <location>
        <begin position="279"/>
        <end position="302"/>
    </location>
</feature>
<dbReference type="RefSeq" id="WP_074760079.1">
    <property type="nucleotide sequence ID" value="NZ_FNRF01000001.1"/>
</dbReference>
<dbReference type="AlphaFoldDB" id="A0A1H3Y2Q4"/>
<keyword evidence="5" id="KW-0813">Transport</keyword>
<evidence type="ECO:0000259" key="10">
    <source>
        <dbReference type="PROSITE" id="PS50893"/>
    </source>
</evidence>
<evidence type="ECO:0000313" key="13">
    <source>
        <dbReference type="EMBL" id="SEA06007.1"/>
    </source>
</evidence>
<dbReference type="InterPro" id="IPR017871">
    <property type="entry name" value="ABC_transporter-like_CS"/>
</dbReference>
<organism evidence="13 14">
    <name type="scientific">Xylanibacter ruminicola</name>
    <name type="common">Prevotella ruminicola</name>
    <dbReference type="NCBI Taxonomy" id="839"/>
    <lineage>
        <taxon>Bacteria</taxon>
        <taxon>Pseudomonadati</taxon>
        <taxon>Bacteroidota</taxon>
        <taxon>Bacteroidia</taxon>
        <taxon>Bacteroidales</taxon>
        <taxon>Prevotellaceae</taxon>
        <taxon>Xylanibacter</taxon>
    </lineage>
</organism>
<evidence type="ECO:0000256" key="5">
    <source>
        <dbReference type="ARBA" id="ARBA00022927"/>
    </source>
</evidence>
<dbReference type="GO" id="GO:0005524">
    <property type="term" value="F:ATP binding"/>
    <property type="evidence" value="ECO:0007669"/>
    <property type="project" value="UniProtKB-KW"/>
</dbReference>
<dbReference type="InterPro" id="IPR027417">
    <property type="entry name" value="P-loop_NTPase"/>
</dbReference>
<feature type="transmembrane region" description="Helical" evidence="9">
    <location>
        <begin position="392"/>
        <end position="416"/>
    </location>
</feature>
<dbReference type="PROSITE" id="PS50893">
    <property type="entry name" value="ABC_TRANSPORTER_2"/>
    <property type="match status" value="1"/>
</dbReference>
<dbReference type="EMBL" id="FNRF01000001">
    <property type="protein sequence ID" value="SEA06007.1"/>
    <property type="molecule type" value="Genomic_DNA"/>
</dbReference>
<accession>A0A1H3Y2Q4</accession>
<gene>
    <name evidence="13" type="ORF">SAMN05216462_0488</name>
</gene>
<dbReference type="GO" id="GO:0034040">
    <property type="term" value="F:ATPase-coupled lipid transmembrane transporter activity"/>
    <property type="evidence" value="ECO:0007669"/>
    <property type="project" value="TreeGrafter"/>
</dbReference>
<feature type="transmembrane region" description="Helical" evidence="9">
    <location>
        <begin position="166"/>
        <end position="189"/>
    </location>
</feature>
<evidence type="ECO:0000256" key="6">
    <source>
        <dbReference type="ARBA" id="ARBA00022989"/>
    </source>
</evidence>
<name>A0A1H3Y2Q4_XYLRU</name>
<evidence type="ECO:0000313" key="14">
    <source>
        <dbReference type="Proteomes" id="UP000182257"/>
    </source>
</evidence>
<keyword evidence="4" id="KW-0067">ATP-binding</keyword>
<dbReference type="GO" id="GO:0008233">
    <property type="term" value="F:peptidase activity"/>
    <property type="evidence" value="ECO:0007669"/>
    <property type="project" value="InterPro"/>
</dbReference>
<sequence length="723" mass="81467">MIDKKNIERTSVKQVDETDCGVCCLLSLLRYYGGDNTIESIRRVSGTSRTGTTLLGLYQAANEIGFQAKGCESTIEGLIEYAKPVILHCLIDNNLEHFIVCYGYDGTAFVTFDPSKGITLYSPDELSKIWASHYCLTAEPTSRIEKKKDIGERKKVWLLSLIKEDYGILGVSIALGIIIALLGMTTAVFSQKMIDELIPNKEYTKLWMGIVLLFLLLAARIGLSGIRSFLLYRQSRDFNNRIIGYFYNRLLSLPRAFFDTRKTGEMVARLNDTQRIQNVITNIAGDVIINMLSALVTLIFLFFYNWQIGLILTISTPFFFWFVYRYNKPIIDSQRNVMVSYAQSESNFINTIQGVETIRSLNRQDRFADINKAIYGRFQDNQFALGKLNVKLTIIAGIISVIALVSMIALGCHLIFSNVMKLGELMAVISLVSTIVPGLVALALVAIPLNEAKVAFNRMFEFVNTPSESLEGEISPDSIDTISVHDIDFRFPGRKQLLRKVSMDFNCGEMSFIIGESGCGKTTLCHILERTYSPESGSIYINGNYNISTIALKDWRKHVGVMPQEVFIFNGTVLDNILLGIDVQQDNMEEVAHKISSWGFDQYIGMLPQGYMTIVGEEGVNLSGGQKQMIALIRLFLSNPDVMILDEPTSAMDREMEKFTLELLQTIKKDKIIIFVSHRLHILKHYADRISLIEEGKVVASGSHADLMIGKNMYSSYWNEFWG</sequence>
<feature type="transmembrane region" description="Helical" evidence="9">
    <location>
        <begin position="308"/>
        <end position="326"/>
    </location>
</feature>
<dbReference type="OrthoDB" id="9760358at2"/>
<feature type="domain" description="ABC transporter" evidence="10">
    <location>
        <begin position="482"/>
        <end position="720"/>
    </location>
</feature>
<keyword evidence="3" id="KW-0547">Nucleotide-binding</keyword>
<feature type="domain" description="Peptidase C39" evidence="12">
    <location>
        <begin position="14"/>
        <end position="137"/>
    </location>
</feature>
<feature type="transmembrane region" description="Helical" evidence="9">
    <location>
        <begin position="209"/>
        <end position="232"/>
    </location>
</feature>
<evidence type="ECO:0000256" key="1">
    <source>
        <dbReference type="ARBA" id="ARBA00004651"/>
    </source>
</evidence>
<dbReference type="InterPro" id="IPR039421">
    <property type="entry name" value="Type_1_exporter"/>
</dbReference>
<dbReference type="Pfam" id="PF00664">
    <property type="entry name" value="ABC_membrane"/>
    <property type="match status" value="1"/>
</dbReference>
<dbReference type="InterPro" id="IPR003593">
    <property type="entry name" value="AAA+_ATPase"/>
</dbReference>
<feature type="domain" description="ABC transmembrane type-1" evidence="11">
    <location>
        <begin position="171"/>
        <end position="451"/>
    </location>
</feature>
<dbReference type="GO" id="GO:0043213">
    <property type="term" value="P:bacteriocin transport"/>
    <property type="evidence" value="ECO:0007669"/>
    <property type="project" value="UniProtKB-KW"/>
</dbReference>
<dbReference type="GO" id="GO:0006508">
    <property type="term" value="P:proteolysis"/>
    <property type="evidence" value="ECO:0007669"/>
    <property type="project" value="InterPro"/>
</dbReference>
<reference evidence="13 14" key="1">
    <citation type="submission" date="2016-10" db="EMBL/GenBank/DDBJ databases">
        <authorList>
            <person name="de Groot N.N."/>
        </authorList>
    </citation>
    <scope>NUCLEOTIDE SEQUENCE [LARGE SCALE GENOMIC DNA]</scope>
    <source>
        <strain evidence="13 14">D31d</strain>
    </source>
</reference>
<protein>
    <submittedName>
        <fullName evidence="13">Bacteriocin-processing peptidase. Cysteine peptidase. MEROPS family C39</fullName>
    </submittedName>
</protein>
<dbReference type="SMART" id="SM00382">
    <property type="entry name" value="AAA"/>
    <property type="match status" value="1"/>
</dbReference>
<dbReference type="GO" id="GO:0016887">
    <property type="term" value="F:ATP hydrolysis activity"/>
    <property type="evidence" value="ECO:0007669"/>
    <property type="project" value="InterPro"/>
</dbReference>
<evidence type="ECO:0000259" key="11">
    <source>
        <dbReference type="PROSITE" id="PS50929"/>
    </source>
</evidence>
<dbReference type="CDD" id="cd18570">
    <property type="entry name" value="ABC_6TM_PCAT1_LagD_like"/>
    <property type="match status" value="1"/>
</dbReference>
<dbReference type="PROSITE" id="PS00211">
    <property type="entry name" value="ABC_TRANSPORTER_1"/>
    <property type="match status" value="1"/>
</dbReference>
<keyword evidence="8" id="KW-0080">Bacteriocin transport</keyword>
<evidence type="ECO:0000256" key="3">
    <source>
        <dbReference type="ARBA" id="ARBA00022741"/>
    </source>
</evidence>
<keyword evidence="2 9" id="KW-0812">Transmembrane</keyword>